<dbReference type="Pfam" id="PF13030">
    <property type="entry name" value="DUF3891"/>
    <property type="match status" value="1"/>
</dbReference>
<dbReference type="RefSeq" id="WP_092494028.1">
    <property type="nucleotide sequence ID" value="NZ_FNKD01000004.1"/>
</dbReference>
<accession>A0A1H1FL64</accession>
<proteinExistence type="predicted"/>
<name>A0A1H1FL64_9BACI</name>
<organism evidence="1 2">
    <name type="scientific">Virgibacillus salinus</name>
    <dbReference type="NCBI Taxonomy" id="553311"/>
    <lineage>
        <taxon>Bacteria</taxon>
        <taxon>Bacillati</taxon>
        <taxon>Bacillota</taxon>
        <taxon>Bacilli</taxon>
        <taxon>Bacillales</taxon>
        <taxon>Bacillaceae</taxon>
        <taxon>Virgibacillus</taxon>
    </lineage>
</organism>
<reference evidence="1 2" key="1">
    <citation type="submission" date="2016-10" db="EMBL/GenBank/DDBJ databases">
        <authorList>
            <person name="de Groot N.N."/>
        </authorList>
    </citation>
    <scope>NUCLEOTIDE SEQUENCE [LARGE SCALE GENOMIC DNA]</scope>
    <source>
        <strain evidence="1 2">CGMCC 1.10449</strain>
    </source>
</reference>
<dbReference type="STRING" id="553311.SAMN05216231_3283"/>
<dbReference type="EMBL" id="FNKD01000004">
    <property type="protein sequence ID" value="SDR01772.1"/>
    <property type="molecule type" value="Genomic_DNA"/>
</dbReference>
<evidence type="ECO:0000313" key="1">
    <source>
        <dbReference type="EMBL" id="SDR01772.1"/>
    </source>
</evidence>
<dbReference type="Proteomes" id="UP000199444">
    <property type="component" value="Unassembled WGS sequence"/>
</dbReference>
<sequence>MIVREHRNEFFMIEQEHHAYLSGEIAANLKESLIPEKEFRESVEYAIYKHDDGWKLLDKQPFWNDQKQAPFTFVDFPVLPKTVFYKHGIEEVEKVDSYAGLLCSKHYSRFLLDDTSKEAQVFVQQEEERQKRIIQSLTDFDQDAFNFHYGLLQLCDNLSLYICLNEPGTPKEKEHPFFQKGIPVSSSIDVFNREKLNFRWVDENTILTDKLLFDRPLTITLQQKVVNKNSISKKGLIESYHEEPTQQVNVKLVRDTN</sequence>
<gene>
    <name evidence="1" type="ORF">SAMN05216231_3283</name>
</gene>
<dbReference type="InterPro" id="IPR024992">
    <property type="entry name" value="DUF3891"/>
</dbReference>
<evidence type="ECO:0000313" key="2">
    <source>
        <dbReference type="Proteomes" id="UP000199444"/>
    </source>
</evidence>
<keyword evidence="2" id="KW-1185">Reference proteome</keyword>
<protein>
    <recommendedName>
        <fullName evidence="3">DUF3891 domain-containing protein</fullName>
    </recommendedName>
</protein>
<dbReference type="AlphaFoldDB" id="A0A1H1FL64"/>
<evidence type="ECO:0008006" key="3">
    <source>
        <dbReference type="Google" id="ProtNLM"/>
    </source>
</evidence>